<keyword evidence="5" id="KW-0408">Iron</keyword>
<feature type="domain" description="Elp3/MiaA/NifB-like radical SAM core" evidence="7">
    <location>
        <begin position="21"/>
        <end position="241"/>
    </location>
</feature>
<reference evidence="8 9" key="1">
    <citation type="submission" date="2015-09" db="EMBL/GenBank/DDBJ databases">
        <authorList>
            <consortium name="Pathogen Informatics"/>
        </authorList>
    </citation>
    <scope>NUCLEOTIDE SEQUENCE [LARGE SCALE GENOMIC DNA]</scope>
    <source>
        <strain evidence="8 9">2789STDY5834875</strain>
    </source>
</reference>
<proteinExistence type="predicted"/>
<dbReference type="AlphaFoldDB" id="A0A174YY13"/>
<dbReference type="SUPFAM" id="SSF102114">
    <property type="entry name" value="Radical SAM enzymes"/>
    <property type="match status" value="1"/>
</dbReference>
<dbReference type="InterPro" id="IPR039661">
    <property type="entry name" value="ELP3"/>
</dbReference>
<evidence type="ECO:0000259" key="7">
    <source>
        <dbReference type="SMART" id="SM00729"/>
    </source>
</evidence>
<dbReference type="Pfam" id="PF04055">
    <property type="entry name" value="Radical_SAM"/>
    <property type="match status" value="1"/>
</dbReference>
<accession>A0A174YY13</accession>
<evidence type="ECO:0000256" key="2">
    <source>
        <dbReference type="ARBA" id="ARBA00022485"/>
    </source>
</evidence>
<dbReference type="OrthoDB" id="9801689at2"/>
<keyword evidence="6" id="KW-0411">Iron-sulfur</keyword>
<dbReference type="PANTHER" id="PTHR11135:SF1">
    <property type="entry name" value="PROTEIN YHCC"/>
    <property type="match status" value="1"/>
</dbReference>
<gene>
    <name evidence="8" type="ORF">ERS852490_01655</name>
</gene>
<organism evidence="8 9">
    <name type="scientific">Lachnospira eligens</name>
    <dbReference type="NCBI Taxonomy" id="39485"/>
    <lineage>
        <taxon>Bacteria</taxon>
        <taxon>Bacillati</taxon>
        <taxon>Bacillota</taxon>
        <taxon>Clostridia</taxon>
        <taxon>Lachnospirales</taxon>
        <taxon>Lachnospiraceae</taxon>
        <taxon>Lachnospira</taxon>
    </lineage>
</organism>
<dbReference type="InterPro" id="IPR005911">
    <property type="entry name" value="YhcC-like"/>
</dbReference>
<sequence length="295" mass="32836">MLPYYYSVSEYLKDTYGKKLYKLSLSGNMTCPNRDGKLGTTGCIFCSGHGSGDFAVKDIDKAKTLISNKYSGSEYIAYFQSFTNTYADAGYLRELFMPVILRDDIRILSIATRPDCLGDDVLKLLDELNRIKPVWIELGLQTINNSTADYIRRGYPLSVYDEAVSNLLSIGIAPVVHMIIGLPHETISDYIATARYISDSGASGIKISLLHILKDTDLYNDYCKGLFKALTMDEYLAAIGAILPVLPKSMVIHRLTGDGPKNILAAPLWTADKKRVLNALSHYLKENMIYQGNDL</sequence>
<dbReference type="RefSeq" id="WP_022097771.1">
    <property type="nucleotide sequence ID" value="NZ_CZBU01000003.1"/>
</dbReference>
<dbReference type="GO" id="GO:0003824">
    <property type="term" value="F:catalytic activity"/>
    <property type="evidence" value="ECO:0007669"/>
    <property type="project" value="InterPro"/>
</dbReference>
<dbReference type="Proteomes" id="UP000095621">
    <property type="component" value="Unassembled WGS sequence"/>
</dbReference>
<dbReference type="InterPro" id="IPR032432">
    <property type="entry name" value="Radical_SAM_C"/>
</dbReference>
<dbReference type="Gene3D" id="3.80.30.20">
    <property type="entry name" value="tm_1862 like domain"/>
    <property type="match status" value="1"/>
</dbReference>
<keyword evidence="3" id="KW-0949">S-adenosyl-L-methionine</keyword>
<dbReference type="SFLD" id="SFLDG01091">
    <property type="entry name" value="uncharacterized_CHP01210-like"/>
    <property type="match status" value="1"/>
</dbReference>
<keyword evidence="2" id="KW-0004">4Fe-4S</keyword>
<comment type="cofactor">
    <cofactor evidence="1">
        <name>[4Fe-4S] cluster</name>
        <dbReference type="ChEBI" id="CHEBI:49883"/>
    </cofactor>
</comment>
<dbReference type="SFLD" id="SFLDG01086">
    <property type="entry name" value="elongater_protein-like"/>
    <property type="match status" value="1"/>
</dbReference>
<dbReference type="InterPro" id="IPR007197">
    <property type="entry name" value="rSAM"/>
</dbReference>
<dbReference type="GO" id="GO:0051539">
    <property type="term" value="F:4 iron, 4 sulfur cluster binding"/>
    <property type="evidence" value="ECO:0007669"/>
    <property type="project" value="UniProtKB-KW"/>
</dbReference>
<dbReference type="EMBL" id="CZBU01000003">
    <property type="protein sequence ID" value="CUQ77569.1"/>
    <property type="molecule type" value="Genomic_DNA"/>
</dbReference>
<dbReference type="InterPro" id="IPR006638">
    <property type="entry name" value="Elp3/MiaA/NifB-like_rSAM"/>
</dbReference>
<evidence type="ECO:0000256" key="3">
    <source>
        <dbReference type="ARBA" id="ARBA00022691"/>
    </source>
</evidence>
<dbReference type="InterPro" id="IPR023404">
    <property type="entry name" value="rSAM_horseshoe"/>
</dbReference>
<evidence type="ECO:0000313" key="9">
    <source>
        <dbReference type="Proteomes" id="UP000095621"/>
    </source>
</evidence>
<dbReference type="InterPro" id="IPR058240">
    <property type="entry name" value="rSAM_sf"/>
</dbReference>
<dbReference type="SFLD" id="SFLDS00029">
    <property type="entry name" value="Radical_SAM"/>
    <property type="match status" value="1"/>
</dbReference>
<dbReference type="GO" id="GO:0046872">
    <property type="term" value="F:metal ion binding"/>
    <property type="evidence" value="ECO:0007669"/>
    <property type="project" value="UniProtKB-KW"/>
</dbReference>
<evidence type="ECO:0000256" key="5">
    <source>
        <dbReference type="ARBA" id="ARBA00023004"/>
    </source>
</evidence>
<keyword evidence="4" id="KW-0479">Metal-binding</keyword>
<dbReference type="NCBIfam" id="TIGR01212">
    <property type="entry name" value="TIGR01212 family radical SAM protein"/>
    <property type="match status" value="1"/>
</dbReference>
<dbReference type="Pfam" id="PF16199">
    <property type="entry name" value="Radical_SAM_C"/>
    <property type="match status" value="1"/>
</dbReference>
<name>A0A174YY13_9FIRM</name>
<evidence type="ECO:0000256" key="6">
    <source>
        <dbReference type="ARBA" id="ARBA00023014"/>
    </source>
</evidence>
<evidence type="ECO:0000256" key="4">
    <source>
        <dbReference type="ARBA" id="ARBA00022723"/>
    </source>
</evidence>
<evidence type="ECO:0000256" key="1">
    <source>
        <dbReference type="ARBA" id="ARBA00001966"/>
    </source>
</evidence>
<dbReference type="SMART" id="SM00729">
    <property type="entry name" value="Elp3"/>
    <property type="match status" value="1"/>
</dbReference>
<dbReference type="PANTHER" id="PTHR11135">
    <property type="entry name" value="HISTONE ACETYLTRANSFERASE-RELATED"/>
    <property type="match status" value="1"/>
</dbReference>
<evidence type="ECO:0000313" key="8">
    <source>
        <dbReference type="EMBL" id="CUQ77569.1"/>
    </source>
</evidence>
<protein>
    <submittedName>
        <fullName evidence="8">Radical SAM protein</fullName>
    </submittedName>
</protein>